<dbReference type="EMBL" id="LS483452">
    <property type="protein sequence ID" value="SQH74623.1"/>
    <property type="molecule type" value="Genomic_DNA"/>
</dbReference>
<evidence type="ECO:0000313" key="1">
    <source>
        <dbReference type="EMBL" id="SQH74623.1"/>
    </source>
</evidence>
<organism evidence="1 3">
    <name type="scientific">Shewanella benthica</name>
    <dbReference type="NCBI Taxonomy" id="43661"/>
    <lineage>
        <taxon>Bacteria</taxon>
        <taxon>Pseudomonadati</taxon>
        <taxon>Pseudomonadota</taxon>
        <taxon>Gammaproteobacteria</taxon>
        <taxon>Alteromonadales</taxon>
        <taxon>Shewanellaceae</taxon>
        <taxon>Shewanella</taxon>
    </lineage>
</organism>
<evidence type="ECO:0000313" key="2">
    <source>
        <dbReference type="EMBL" id="SQH74635.1"/>
    </source>
</evidence>
<dbReference type="EMBL" id="LS483452">
    <property type="protein sequence ID" value="SQH74635.1"/>
    <property type="molecule type" value="Genomic_DNA"/>
</dbReference>
<reference evidence="1" key="1">
    <citation type="submission" date="2018-06" db="EMBL/GenBank/DDBJ databases">
        <authorList>
            <person name="Zhirakovskaya E."/>
        </authorList>
    </citation>
    <scope>NUCLEOTIDE SEQUENCE [LARGE SCALE GENOMIC DNA]</scope>
    <source>
        <strain evidence="1">DB21MT-2</strain>
    </source>
</reference>
<accession>A0A330LZU2</accession>
<evidence type="ECO:0000313" key="3">
    <source>
        <dbReference type="Proteomes" id="UP000250123"/>
    </source>
</evidence>
<dbReference type="Proteomes" id="UP000250123">
    <property type="component" value="Chromosome SHEWBE"/>
</dbReference>
<gene>
    <name evidence="1" type="ORF">SHEWBE_0642</name>
    <name evidence="2" type="ORF">SHEWBE_0658</name>
</gene>
<dbReference type="KEGG" id="sbk:SHEWBE_0642"/>
<sequence>MDKSPDICTDKFELNSQNFIKSQTQKSHLIQVAFSLNERLEMTYSHMGRPHTTIGAIAFHF</sequence>
<protein>
    <submittedName>
        <fullName evidence="1">Uncharacterized protein</fullName>
    </submittedName>
</protein>
<proteinExistence type="predicted"/>
<dbReference type="AlphaFoldDB" id="A0A330LZU2"/>
<name>A0A330LZU2_9GAMM</name>
<dbReference type="KEGG" id="sbk:SHEWBE_0658"/>
<reference evidence="3" key="2">
    <citation type="submission" date="2018-06" db="EMBL/GenBank/DDBJ databases">
        <authorList>
            <person name="Cea G.-C."/>
            <person name="William W."/>
        </authorList>
    </citation>
    <scope>NUCLEOTIDE SEQUENCE [LARGE SCALE GENOMIC DNA]</scope>
    <source>
        <strain evidence="3">DB21MT-2</strain>
    </source>
</reference>